<dbReference type="Pfam" id="PF19680">
    <property type="entry name" value="DUF6182"/>
    <property type="match status" value="1"/>
</dbReference>
<accession>A0ABU7QAF7</accession>
<gene>
    <name evidence="1" type="ORF">V2J94_42220</name>
</gene>
<dbReference type="Proteomes" id="UP001354709">
    <property type="component" value="Unassembled WGS sequence"/>
</dbReference>
<comment type="caution">
    <text evidence="1">The sequence shown here is derived from an EMBL/GenBank/DDBJ whole genome shotgun (WGS) entry which is preliminary data.</text>
</comment>
<protein>
    <submittedName>
        <fullName evidence="1">DUF6182 family protein</fullName>
    </submittedName>
</protein>
<evidence type="ECO:0000313" key="1">
    <source>
        <dbReference type="EMBL" id="MEE4598383.1"/>
    </source>
</evidence>
<proteinExistence type="predicted"/>
<dbReference type="EMBL" id="JAZBJO010000047">
    <property type="protein sequence ID" value="MEE4598383.1"/>
    <property type="molecule type" value="Genomic_DNA"/>
</dbReference>
<organism evidence="1 2">
    <name type="scientific">Streptomyces asiaticus subsp. ignotus</name>
    <dbReference type="NCBI Taxonomy" id="3098222"/>
    <lineage>
        <taxon>Bacteria</taxon>
        <taxon>Bacillati</taxon>
        <taxon>Actinomycetota</taxon>
        <taxon>Actinomycetes</taxon>
        <taxon>Kitasatosporales</taxon>
        <taxon>Streptomycetaceae</taxon>
        <taxon>Streptomyces</taxon>
        <taxon>Streptomyces violaceusniger group</taxon>
    </lineage>
</organism>
<name>A0ABU7QAF7_9ACTN</name>
<sequence length="252" mass="27320">MTLSPDLLLTVAADRLRTTRPELVAHMDLSTPDALRDAKAAIAGSEGAGTADSAVVVAVIRSLSLPRWVHETCRFVLSVPVGPARSWRRSFTRTLYLAGQPDNLRERFTFDHIAADGSAAWAGPAADETTSALRRLLKTFSGVRELSAWAPVTVVVPAPAARRAPRRPGRRPVHRDLYIATAAVTVSDMLVQVNHLLAEAVLDGLIRPGDRLSLRSVPRLSGSAARFAALRVDTDTHCRHELRAYVGLTDEV</sequence>
<keyword evidence="2" id="KW-1185">Reference proteome</keyword>
<evidence type="ECO:0000313" key="2">
    <source>
        <dbReference type="Proteomes" id="UP001354709"/>
    </source>
</evidence>
<reference evidence="1 2" key="1">
    <citation type="submission" date="2023-11" db="EMBL/GenBank/DDBJ databases">
        <title>30 novel species of actinomycetes from the DSMZ collection.</title>
        <authorList>
            <person name="Nouioui I."/>
        </authorList>
    </citation>
    <scope>NUCLEOTIDE SEQUENCE [LARGE SCALE GENOMIC DNA]</scope>
    <source>
        <strain evidence="1 2">DSM 41524</strain>
    </source>
</reference>
<dbReference type="RefSeq" id="WP_330815713.1">
    <property type="nucleotide sequence ID" value="NZ_JAZBJO010000047.1"/>
</dbReference>
<dbReference type="InterPro" id="IPR045754">
    <property type="entry name" value="DUF6182"/>
</dbReference>